<organism evidence="3 4">
    <name type="scientific">Naumovozyma castellii</name>
    <name type="common">Yeast</name>
    <name type="synonym">Saccharomyces castellii</name>
    <dbReference type="NCBI Taxonomy" id="27288"/>
    <lineage>
        <taxon>Eukaryota</taxon>
        <taxon>Fungi</taxon>
        <taxon>Dikarya</taxon>
        <taxon>Ascomycota</taxon>
        <taxon>Saccharomycotina</taxon>
        <taxon>Saccharomycetes</taxon>
        <taxon>Saccharomycetales</taxon>
        <taxon>Saccharomycetaceae</taxon>
        <taxon>Naumovozyma</taxon>
    </lineage>
</organism>
<evidence type="ECO:0000259" key="2">
    <source>
        <dbReference type="Pfam" id="PF10407"/>
    </source>
</evidence>
<dbReference type="InParanoid" id="G0V7P4"/>
<dbReference type="OMA" id="LAQQIYP"/>
<evidence type="ECO:0000313" key="3">
    <source>
        <dbReference type="EMBL" id="CCC67492.1"/>
    </source>
</evidence>
<reference key="2">
    <citation type="submission" date="2011-08" db="EMBL/GenBank/DDBJ databases">
        <title>Genome sequence of Naumovozyma castellii.</title>
        <authorList>
            <person name="Gordon J.L."/>
            <person name="Armisen D."/>
            <person name="Proux-Wera E."/>
            <person name="OhEigeartaigh S.S."/>
            <person name="Byrne K.P."/>
            <person name="Wolfe K.H."/>
        </authorList>
    </citation>
    <scope>NUCLEOTIDE SEQUENCE</scope>
    <source>
        <strain>Type strain:CBS 4309</strain>
    </source>
</reference>
<dbReference type="STRING" id="1064592.G0V7P4"/>
<feature type="compositionally biased region" description="Low complexity" evidence="1">
    <location>
        <begin position="380"/>
        <end position="396"/>
    </location>
</feature>
<dbReference type="HOGENOM" id="CLU_004459_0_0_1"/>
<feature type="compositionally biased region" description="Polar residues" evidence="1">
    <location>
        <begin position="397"/>
        <end position="426"/>
    </location>
</feature>
<dbReference type="OrthoDB" id="6365676at2759"/>
<dbReference type="RefSeq" id="XP_003673873.1">
    <property type="nucleotide sequence ID" value="XM_003673825.1"/>
</dbReference>
<feature type="region of interest" description="Disordered" evidence="1">
    <location>
        <begin position="590"/>
        <end position="689"/>
    </location>
</feature>
<reference evidence="3 4" key="1">
    <citation type="journal article" date="2011" name="Proc. Natl. Acad. Sci. U.S.A.">
        <title>Evolutionary erosion of yeast sex chromosomes by mating-type switching accidents.</title>
        <authorList>
            <person name="Gordon J.L."/>
            <person name="Armisen D."/>
            <person name="Proux-Wera E."/>
            <person name="Oheigeartaigh S.S."/>
            <person name="Byrne K.P."/>
            <person name="Wolfe K.H."/>
        </authorList>
    </citation>
    <scope>NUCLEOTIDE SEQUENCE [LARGE SCALE GENOMIC DNA]</scope>
    <source>
        <strain evidence="4">ATCC 76901 / BCRC 22586 / CBS 4309 / NBRC 1992 / NRRL Y-12630</strain>
    </source>
</reference>
<feature type="region of interest" description="Disordered" evidence="1">
    <location>
        <begin position="923"/>
        <end position="998"/>
    </location>
</feature>
<feature type="compositionally biased region" description="Basic and acidic residues" evidence="1">
    <location>
        <begin position="959"/>
        <end position="968"/>
    </location>
</feature>
<gene>
    <name evidence="3" type="primary">NCAS0A09340</name>
    <name evidence="3" type="ordered locus">NCAS_0A09340</name>
</gene>
<dbReference type="InterPro" id="IPR043185">
    <property type="entry name" value="Net1/Tof2"/>
</dbReference>
<dbReference type="EMBL" id="HE576752">
    <property type="protein sequence ID" value="CCC67492.1"/>
    <property type="molecule type" value="Genomic_DNA"/>
</dbReference>
<feature type="region of interest" description="Disordered" evidence="1">
    <location>
        <begin position="376"/>
        <end position="435"/>
    </location>
</feature>
<dbReference type="eggNOG" id="ENOG502QW4V">
    <property type="taxonomic scope" value="Eukaryota"/>
</dbReference>
<dbReference type="GO" id="GO:0000183">
    <property type="term" value="P:rDNA heterochromatin formation"/>
    <property type="evidence" value="ECO:0007669"/>
    <property type="project" value="InterPro"/>
</dbReference>
<feature type="compositionally biased region" description="Basic residues" evidence="1">
    <location>
        <begin position="592"/>
        <end position="601"/>
    </location>
</feature>
<feature type="region of interest" description="Disordered" evidence="1">
    <location>
        <begin position="775"/>
        <end position="900"/>
    </location>
</feature>
<dbReference type="FunCoup" id="G0V7P4">
    <property type="interactions" value="832"/>
</dbReference>
<evidence type="ECO:0000313" key="4">
    <source>
        <dbReference type="Proteomes" id="UP000001640"/>
    </source>
</evidence>
<accession>G0V7P4</accession>
<feature type="region of interest" description="Disordered" evidence="1">
    <location>
        <begin position="218"/>
        <end position="249"/>
    </location>
</feature>
<keyword evidence="4" id="KW-1185">Reference proteome</keyword>
<feature type="compositionally biased region" description="Low complexity" evidence="1">
    <location>
        <begin position="322"/>
        <end position="332"/>
    </location>
</feature>
<dbReference type="AlphaFoldDB" id="G0V7P4"/>
<feature type="compositionally biased region" description="Basic and acidic residues" evidence="1">
    <location>
        <begin position="608"/>
        <end position="617"/>
    </location>
</feature>
<dbReference type="PANTHER" id="PTHR28196:SF1">
    <property type="entry name" value="NUCLEOLAR PROTEIN NET1-RELATED"/>
    <property type="match status" value="1"/>
</dbReference>
<feature type="compositionally biased region" description="Polar residues" evidence="1">
    <location>
        <begin position="491"/>
        <end position="502"/>
    </location>
</feature>
<feature type="region of interest" description="Disordered" evidence="1">
    <location>
        <begin position="460"/>
        <end position="567"/>
    </location>
</feature>
<feature type="compositionally biased region" description="Polar residues" evidence="1">
    <location>
        <begin position="305"/>
        <end position="321"/>
    </location>
</feature>
<feature type="compositionally biased region" description="Basic and acidic residues" evidence="1">
    <location>
        <begin position="471"/>
        <end position="486"/>
    </location>
</feature>
<dbReference type="KEGG" id="ncs:NCAS_0A09340"/>
<dbReference type="Pfam" id="PF10407">
    <property type="entry name" value="Cytokin_check_N"/>
    <property type="match status" value="1"/>
</dbReference>
<feature type="compositionally biased region" description="Polar residues" evidence="1">
    <location>
        <begin position="870"/>
        <end position="888"/>
    </location>
</feature>
<feature type="region of interest" description="Disordered" evidence="1">
    <location>
        <begin position="305"/>
        <end position="332"/>
    </location>
</feature>
<feature type="compositionally biased region" description="Low complexity" evidence="1">
    <location>
        <begin position="944"/>
        <end position="958"/>
    </location>
</feature>
<dbReference type="GeneID" id="96900971"/>
<feature type="compositionally biased region" description="Polar residues" evidence="1">
    <location>
        <begin position="514"/>
        <end position="524"/>
    </location>
</feature>
<protein>
    <recommendedName>
        <fullName evidence="2">Nucleolar protein Dnt1-like N-terminal domain-containing protein</fullName>
    </recommendedName>
</protein>
<sequence length="998" mass="110968">MSMFRLQVELVPQNGQLAQQTSIENSQLNHTRSFIPSTENSFQYPYNRFLSFGLPLNFSIPTKNKKFLLFTKPTNDLFTLSGEIVEKCESMYPDLSEELEIETLRDSTDCDLDPDFIVEEVFSSSNLVKVILKNDIDFQSLEQVSNYKSIKRRKSNTGSYQPLSNKVSQQQANGVYGIPRKQYLAISSTKTPSNVGRRISTPLAQQIYPDIDEQLENEEDRNAADRSFLPPPAQPQSPQIRVSSGIDRSKKIDGIAKDDSVSRSEVVDPDKSKQQRLLLGTPIMTTMTPNRVTLTGQRVVSESHTSNSLQFIPNNKENSTQRLSSNSNRRVNSAVLKNIPEPKITEVEKVLKAGPSSPASLLPEKSERLPMKRPFLTGVSSSYSDENISSDSSTHSRPTLQRQSSIADNNGSPVKNSPNEENNPDSMQLAELPLDKNVARVQNDLLSEIDNRRSRVEDNNLSHLFKPITQENRDDNDKTEDTDNNIKHTSKNAVEKQSNITPSFIGDEERELLTNESEVGSTLPPTDKHQNRNGQITPSEETDDEDEANTTVRINPPGRGDKNSTNVSLQKVDVLKIFEGESLKIPSWLKGSKSKSQRRKPYTTVLYKDIDNSKPDPRNILPERTPRSAAKRAAQLLSGSQLARNQSKEGEEEQEESNEEVFDNSEQEEFSSDEDSSSGIETADSEEMERVMITENNKVKVIKAHALKEAVVPKLVTSSGAFSRSSGDMIEHVKELQMSAGVTENNKIEQDKIQELTKLPSSSEKLKNLKAKFSKQKPNSFSLIGPSSINDDSFTVSINEESDSLNETTSDSSSEVDEEVNFKNSKNNVADVSRAHGDKKQNSSGKIVSDGGRMQQSDNVTPGKVPLTELLSSPISNKPTPTKVNTMLHNGLPPKVRPSLNSLSDLIYKGIPDVKEKRLNASQPNFISKVKNVELNETDETDDNLTSSDSDSSSSDSTLDNKGEEHSLDPISTKTQLGKKKKKRSSGFASLIRESKQK</sequence>
<evidence type="ECO:0000256" key="1">
    <source>
        <dbReference type="SAM" id="MobiDB-lite"/>
    </source>
</evidence>
<dbReference type="PANTHER" id="PTHR28196">
    <property type="entry name" value="NUCLEOLAR PROTEIN NET1-RELATED"/>
    <property type="match status" value="1"/>
</dbReference>
<dbReference type="InterPro" id="IPR018844">
    <property type="entry name" value="Dnt1-like_N"/>
</dbReference>
<name>G0V7P4_NAUCA</name>
<feature type="domain" description="Nucleolar protein Dnt1-like N-terminal" evidence="2">
    <location>
        <begin position="65"/>
        <end position="135"/>
    </location>
</feature>
<feature type="compositionally biased region" description="Acidic residues" evidence="1">
    <location>
        <begin position="650"/>
        <end position="676"/>
    </location>
</feature>
<proteinExistence type="predicted"/>
<dbReference type="Proteomes" id="UP000001640">
    <property type="component" value="Chromosome 1"/>
</dbReference>
<feature type="compositionally biased region" description="Polar residues" evidence="1">
    <location>
        <begin position="776"/>
        <end position="799"/>
    </location>
</feature>